<evidence type="ECO:0000256" key="1">
    <source>
        <dbReference type="SAM" id="MobiDB-lite"/>
    </source>
</evidence>
<organism evidence="2">
    <name type="scientific">Zea mays</name>
    <name type="common">Maize</name>
    <dbReference type="NCBI Taxonomy" id="4577"/>
    <lineage>
        <taxon>Eukaryota</taxon>
        <taxon>Viridiplantae</taxon>
        <taxon>Streptophyta</taxon>
        <taxon>Embryophyta</taxon>
        <taxon>Tracheophyta</taxon>
        <taxon>Spermatophyta</taxon>
        <taxon>Magnoliopsida</taxon>
        <taxon>Liliopsida</taxon>
        <taxon>Poales</taxon>
        <taxon>Poaceae</taxon>
        <taxon>PACMAD clade</taxon>
        <taxon>Panicoideae</taxon>
        <taxon>Andropogonodae</taxon>
        <taxon>Andropogoneae</taxon>
        <taxon>Tripsacinae</taxon>
        <taxon>Zea</taxon>
    </lineage>
</organism>
<dbReference type="AlphaFoldDB" id="A0A1D6PCX0"/>
<proteinExistence type="predicted"/>
<feature type="compositionally biased region" description="Basic residues" evidence="1">
    <location>
        <begin position="85"/>
        <end position="104"/>
    </location>
</feature>
<evidence type="ECO:0000313" key="2">
    <source>
        <dbReference type="EMBL" id="AQL07443.1"/>
    </source>
</evidence>
<feature type="compositionally biased region" description="Low complexity" evidence="1">
    <location>
        <begin position="56"/>
        <end position="72"/>
    </location>
</feature>
<reference evidence="2" key="1">
    <citation type="submission" date="2015-12" db="EMBL/GenBank/DDBJ databases">
        <title>Update maize B73 reference genome by single molecule sequencing technologies.</title>
        <authorList>
            <consortium name="Maize Genome Sequencing Project"/>
            <person name="Ware D."/>
        </authorList>
    </citation>
    <scope>NUCLEOTIDE SEQUENCE</scope>
    <source>
        <tissue evidence="2">Seedling</tissue>
    </source>
</reference>
<dbReference type="EMBL" id="CM000785">
    <property type="protein sequence ID" value="AQL07443.1"/>
    <property type="molecule type" value="Genomic_DNA"/>
</dbReference>
<sequence length="184" mass="20690">MTPRHRRLRLLRAILRARQTWSESSCSKDQATTTPPTRHGREAPRRSSPNTSSKGTPRLPRLTRSRSSWSGRRNSRESRSSPRSWRARPRTSPRSRSRSGRTRRPGGGSGDQQRKPSPAYVAHASSADWHGTPRDHMHGCNPATLLGSSLHKRQQTVALVRAALSASASHHYEPQQAERKAMRL</sequence>
<feature type="compositionally biased region" description="Polar residues" evidence="1">
    <location>
        <begin position="19"/>
        <end position="36"/>
    </location>
</feature>
<dbReference type="InParanoid" id="A0A1D6PCX0"/>
<feature type="region of interest" description="Disordered" evidence="1">
    <location>
        <begin position="19"/>
        <end position="136"/>
    </location>
</feature>
<gene>
    <name evidence="2" type="ORF">ZEAMMB73_Zm00001d047740</name>
</gene>
<name>A0A1D6PCX0_MAIZE</name>
<protein>
    <submittedName>
        <fullName evidence="2">Uncharacterized protein</fullName>
    </submittedName>
</protein>
<accession>A0A1D6PCX0</accession>